<reference evidence="2" key="1">
    <citation type="submission" date="2022-09" db="EMBL/GenBank/DDBJ databases">
        <title>The genome sequence of Tsuneonella sp. YG55.</title>
        <authorList>
            <person name="Liu Y."/>
        </authorList>
    </citation>
    <scope>NUCLEOTIDE SEQUENCE</scope>
    <source>
        <strain evidence="2">YG55</strain>
    </source>
</reference>
<feature type="domain" description="ABM" evidence="1">
    <location>
        <begin position="3"/>
        <end position="91"/>
    </location>
</feature>
<dbReference type="Pfam" id="PF03992">
    <property type="entry name" value="ABM"/>
    <property type="match status" value="1"/>
</dbReference>
<protein>
    <submittedName>
        <fullName evidence="2">Antibiotic biosynthesis monooxygenase</fullName>
    </submittedName>
</protein>
<name>A0A9X2W1U4_9SPHN</name>
<sequence>MRDRVIAEFPVKAGKRADMEAAFRAALPDTRAFDGCRDIKVFHDAERDTFVLIEKWDSFDHYDRYIAWRMETGLGEMLDPLLEGGAAALKISRLKATDL</sequence>
<dbReference type="InterPro" id="IPR011008">
    <property type="entry name" value="Dimeric_a/b-barrel"/>
</dbReference>
<dbReference type="SUPFAM" id="SSF54909">
    <property type="entry name" value="Dimeric alpha+beta barrel"/>
    <property type="match status" value="1"/>
</dbReference>
<keyword evidence="2" id="KW-0560">Oxidoreductase</keyword>
<dbReference type="RefSeq" id="WP_259961895.1">
    <property type="nucleotide sequence ID" value="NZ_JAOAMV010000004.1"/>
</dbReference>
<organism evidence="2 3">
    <name type="scientific">Tsuneonella litorea</name>
    <dbReference type="NCBI Taxonomy" id="2976475"/>
    <lineage>
        <taxon>Bacteria</taxon>
        <taxon>Pseudomonadati</taxon>
        <taxon>Pseudomonadota</taxon>
        <taxon>Alphaproteobacteria</taxon>
        <taxon>Sphingomonadales</taxon>
        <taxon>Erythrobacteraceae</taxon>
        <taxon>Tsuneonella</taxon>
    </lineage>
</organism>
<keyword evidence="2" id="KW-0503">Monooxygenase</keyword>
<evidence type="ECO:0000313" key="3">
    <source>
        <dbReference type="Proteomes" id="UP001142648"/>
    </source>
</evidence>
<evidence type="ECO:0000259" key="1">
    <source>
        <dbReference type="PROSITE" id="PS51725"/>
    </source>
</evidence>
<gene>
    <name evidence="2" type="ORF">N0B51_08500</name>
</gene>
<dbReference type="PROSITE" id="PS51725">
    <property type="entry name" value="ABM"/>
    <property type="match status" value="1"/>
</dbReference>
<dbReference type="InterPro" id="IPR007138">
    <property type="entry name" value="ABM_dom"/>
</dbReference>
<evidence type="ECO:0000313" key="2">
    <source>
        <dbReference type="EMBL" id="MCT2559019.1"/>
    </source>
</evidence>
<dbReference type="EMBL" id="JAOAMV010000004">
    <property type="protein sequence ID" value="MCT2559019.1"/>
    <property type="molecule type" value="Genomic_DNA"/>
</dbReference>
<accession>A0A9X2W1U4</accession>
<keyword evidence="3" id="KW-1185">Reference proteome</keyword>
<proteinExistence type="predicted"/>
<dbReference type="GO" id="GO:0004497">
    <property type="term" value="F:monooxygenase activity"/>
    <property type="evidence" value="ECO:0007669"/>
    <property type="project" value="UniProtKB-KW"/>
</dbReference>
<dbReference type="Proteomes" id="UP001142648">
    <property type="component" value="Unassembled WGS sequence"/>
</dbReference>
<comment type="caution">
    <text evidence="2">The sequence shown here is derived from an EMBL/GenBank/DDBJ whole genome shotgun (WGS) entry which is preliminary data.</text>
</comment>
<dbReference type="AlphaFoldDB" id="A0A9X2W1U4"/>
<dbReference type="Gene3D" id="3.30.70.100">
    <property type="match status" value="1"/>
</dbReference>